<sequence>MADIRADPLPPIPDNLTLPQFFLDSHDPSRPVSRGLYPWLIEDATGRPIGFEEIRTRTFGLANELKARWNIAENDTVCLFSPNDVDWPVVLWAVHRLGAILTPANPGYNAEELTHQLTLSESRLIVTHVASLPAATAAAKQAGIPLDRVVVIGAASSPRPHSTVEELVAAGLSKLPVFEERRLRPGEAKTKLALLCFSSGTTGKPKAVSVSHYAMVANIIQNKLAIGKAPRYAPGDVAFGVLPFYHVFGMVVVLHLHMYIGTTLVVVPKFSFENFLKSIQRYHVKHLMIVPPMAVLMVKSPLTKKYNLNSVKWLMSGAAPLSAELTDQLTKVIPQCAIGQGYGMTETFTTIALSPNDVIPATPGCAGVLIPGVSARVVKVDGTLAKFGEPGELLVTGPSMALGYYKNPQATAESFVDGWVRTGDEVVLNQKGEVFILDRIKAVAPAELEGHLLNHPDVADCCVVGIPHEYSGEAPLAFVVLSHVAQARVKANPAEANAIKAALIKFVADAKVDYKRLTGGVEIVDSIPKNPSGKLLRRVLRDQARAMRAKTPAKL</sequence>
<accession>A0A0C3SEA0</accession>
<dbReference type="InterPro" id="IPR020845">
    <property type="entry name" value="AMP-binding_CS"/>
</dbReference>
<dbReference type="InterPro" id="IPR025110">
    <property type="entry name" value="AMP-bd_C"/>
</dbReference>
<dbReference type="STRING" id="745531.A0A0C3SEA0"/>
<dbReference type="PROSITE" id="PS00455">
    <property type="entry name" value="AMP_BINDING"/>
    <property type="match status" value="1"/>
</dbReference>
<feature type="domain" description="AMP-dependent synthetase/ligase" evidence="1">
    <location>
        <begin position="45"/>
        <end position="405"/>
    </location>
</feature>
<name>A0A0C3SEA0_PHLG1</name>
<evidence type="ECO:0000313" key="4">
    <source>
        <dbReference type="Proteomes" id="UP000053257"/>
    </source>
</evidence>
<dbReference type="InterPro" id="IPR000873">
    <property type="entry name" value="AMP-dep_synth/lig_dom"/>
</dbReference>
<dbReference type="Proteomes" id="UP000053257">
    <property type="component" value="Unassembled WGS sequence"/>
</dbReference>
<proteinExistence type="predicted"/>
<dbReference type="GO" id="GO:0016405">
    <property type="term" value="F:CoA-ligase activity"/>
    <property type="evidence" value="ECO:0007669"/>
    <property type="project" value="TreeGrafter"/>
</dbReference>
<dbReference type="Pfam" id="PF13193">
    <property type="entry name" value="AMP-binding_C"/>
    <property type="match status" value="1"/>
</dbReference>
<evidence type="ECO:0000313" key="3">
    <source>
        <dbReference type="EMBL" id="KIP12562.1"/>
    </source>
</evidence>
<reference evidence="3 4" key="1">
    <citation type="journal article" date="2014" name="PLoS Genet.">
        <title>Analysis of the Phlebiopsis gigantea genome, transcriptome and secretome provides insight into its pioneer colonization strategies of wood.</title>
        <authorList>
            <person name="Hori C."/>
            <person name="Ishida T."/>
            <person name="Igarashi K."/>
            <person name="Samejima M."/>
            <person name="Suzuki H."/>
            <person name="Master E."/>
            <person name="Ferreira P."/>
            <person name="Ruiz-Duenas F.J."/>
            <person name="Held B."/>
            <person name="Canessa P."/>
            <person name="Larrondo L.F."/>
            <person name="Schmoll M."/>
            <person name="Druzhinina I.S."/>
            <person name="Kubicek C.P."/>
            <person name="Gaskell J.A."/>
            <person name="Kersten P."/>
            <person name="St John F."/>
            <person name="Glasner J."/>
            <person name="Sabat G."/>
            <person name="Splinter BonDurant S."/>
            <person name="Syed K."/>
            <person name="Yadav J."/>
            <person name="Mgbeahuruike A.C."/>
            <person name="Kovalchuk A."/>
            <person name="Asiegbu F.O."/>
            <person name="Lackner G."/>
            <person name="Hoffmeister D."/>
            <person name="Rencoret J."/>
            <person name="Gutierrez A."/>
            <person name="Sun H."/>
            <person name="Lindquist E."/>
            <person name="Barry K."/>
            <person name="Riley R."/>
            <person name="Grigoriev I.V."/>
            <person name="Henrissat B."/>
            <person name="Kues U."/>
            <person name="Berka R.M."/>
            <person name="Martinez A.T."/>
            <person name="Covert S.F."/>
            <person name="Blanchette R.A."/>
            <person name="Cullen D."/>
        </authorList>
    </citation>
    <scope>NUCLEOTIDE SEQUENCE [LARGE SCALE GENOMIC DNA]</scope>
    <source>
        <strain evidence="3 4">11061_1 CR5-6</strain>
    </source>
</reference>
<dbReference type="PANTHER" id="PTHR24096:SF422">
    <property type="entry name" value="BCDNA.GH02901"/>
    <property type="match status" value="1"/>
</dbReference>
<dbReference type="AlphaFoldDB" id="A0A0C3SEA0"/>
<dbReference type="PANTHER" id="PTHR24096">
    <property type="entry name" value="LONG-CHAIN-FATTY-ACID--COA LIGASE"/>
    <property type="match status" value="1"/>
</dbReference>
<keyword evidence="4" id="KW-1185">Reference proteome</keyword>
<dbReference type="OrthoDB" id="6509636at2759"/>
<evidence type="ECO:0000259" key="2">
    <source>
        <dbReference type="Pfam" id="PF13193"/>
    </source>
</evidence>
<feature type="domain" description="AMP-binding enzyme C-terminal" evidence="2">
    <location>
        <begin position="447"/>
        <end position="534"/>
    </location>
</feature>
<dbReference type="Pfam" id="PF00501">
    <property type="entry name" value="AMP-binding"/>
    <property type="match status" value="1"/>
</dbReference>
<dbReference type="EMBL" id="KN840439">
    <property type="protein sequence ID" value="KIP12562.1"/>
    <property type="molecule type" value="Genomic_DNA"/>
</dbReference>
<evidence type="ECO:0000259" key="1">
    <source>
        <dbReference type="Pfam" id="PF00501"/>
    </source>
</evidence>
<dbReference type="InterPro" id="IPR045851">
    <property type="entry name" value="AMP-bd_C_sf"/>
</dbReference>
<evidence type="ECO:0008006" key="5">
    <source>
        <dbReference type="Google" id="ProtNLM"/>
    </source>
</evidence>
<dbReference type="Gene3D" id="3.30.300.30">
    <property type="match status" value="1"/>
</dbReference>
<organism evidence="3 4">
    <name type="scientific">Phlebiopsis gigantea (strain 11061_1 CR5-6)</name>
    <name type="common">White-rot fungus</name>
    <name type="synonym">Peniophora gigantea</name>
    <dbReference type="NCBI Taxonomy" id="745531"/>
    <lineage>
        <taxon>Eukaryota</taxon>
        <taxon>Fungi</taxon>
        <taxon>Dikarya</taxon>
        <taxon>Basidiomycota</taxon>
        <taxon>Agaricomycotina</taxon>
        <taxon>Agaricomycetes</taxon>
        <taxon>Polyporales</taxon>
        <taxon>Phanerochaetaceae</taxon>
        <taxon>Phlebiopsis</taxon>
    </lineage>
</organism>
<dbReference type="InterPro" id="IPR042099">
    <property type="entry name" value="ANL_N_sf"/>
</dbReference>
<dbReference type="HOGENOM" id="CLU_000022_59_2_1"/>
<gene>
    <name evidence="3" type="ORF">PHLGIDRAFT_32834</name>
</gene>
<dbReference type="Gene3D" id="3.40.50.12780">
    <property type="entry name" value="N-terminal domain of ligase-like"/>
    <property type="match status" value="1"/>
</dbReference>
<protein>
    <recommendedName>
        <fullName evidence="5">AMP-dependent synthetase/ligase domain-containing protein</fullName>
    </recommendedName>
</protein>
<dbReference type="SUPFAM" id="SSF56801">
    <property type="entry name" value="Acetyl-CoA synthetase-like"/>
    <property type="match status" value="1"/>
</dbReference>